<comment type="caution">
    <text evidence="1">The sequence shown here is derived from an EMBL/GenBank/DDBJ whole genome shotgun (WGS) entry which is preliminary data.</text>
</comment>
<reference evidence="1 2" key="1">
    <citation type="submission" date="2024-03" db="EMBL/GenBank/DDBJ databases">
        <title>Human intestinal bacterial collection.</title>
        <authorList>
            <person name="Pauvert C."/>
            <person name="Hitch T.C.A."/>
            <person name="Clavel T."/>
        </authorList>
    </citation>
    <scope>NUCLEOTIDE SEQUENCE [LARGE SCALE GENOMIC DNA]</scope>
    <source>
        <strain evidence="1 2">CLA-AA-H192</strain>
    </source>
</reference>
<organism evidence="1 2">
    <name type="scientific">Faecousia intestinalis</name>
    <dbReference type="NCBI Taxonomy" id="3133167"/>
    <lineage>
        <taxon>Bacteria</taxon>
        <taxon>Bacillati</taxon>
        <taxon>Bacillota</taxon>
        <taxon>Clostridia</taxon>
        <taxon>Eubacteriales</taxon>
        <taxon>Oscillospiraceae</taxon>
        <taxon>Faecousia</taxon>
    </lineage>
</organism>
<dbReference type="SUPFAM" id="SSF52540">
    <property type="entry name" value="P-loop containing nucleoside triphosphate hydrolases"/>
    <property type="match status" value="1"/>
</dbReference>
<evidence type="ECO:0000313" key="2">
    <source>
        <dbReference type="Proteomes" id="UP001491552"/>
    </source>
</evidence>
<dbReference type="Pfam" id="PF13189">
    <property type="entry name" value="Cytidylate_kin2"/>
    <property type="match status" value="1"/>
</dbReference>
<protein>
    <submittedName>
        <fullName evidence="1">Cytidylate kinase-like family protein</fullName>
    </submittedName>
</protein>
<dbReference type="RefSeq" id="WP_349137011.1">
    <property type="nucleotide sequence ID" value="NZ_JBBMFF010000276.1"/>
</dbReference>
<dbReference type="Gene3D" id="3.40.50.300">
    <property type="entry name" value="P-loop containing nucleotide triphosphate hydrolases"/>
    <property type="match status" value="1"/>
</dbReference>
<accession>A0ABV1GAB3</accession>
<gene>
    <name evidence="1" type="ORF">WMO66_14215</name>
</gene>
<dbReference type="InterPro" id="IPR027417">
    <property type="entry name" value="P-loop_NTPase"/>
</dbReference>
<keyword evidence="2" id="KW-1185">Reference proteome</keyword>
<name>A0ABV1GAB3_9FIRM</name>
<dbReference type="Proteomes" id="UP001491552">
    <property type="component" value="Unassembled WGS sequence"/>
</dbReference>
<sequence length="197" mass="22603">MKNIITISREFGSGGRSIGKQVAEKLGYAFYDRELVDEVAKRSGFAPEYIEEHGEYANARNSLLFYLATAERYSHDNLSMHDQLYITQSKIIEELAEKGKCVIVGRCADYILRDRKDCLHVFICSDMASRARRIVERYGQTQKAPEKRLAEKDQKRKVYYKNYTGRVWGQAQNYDICLNSGALGVDTCTDMIVQLCK</sequence>
<proteinExistence type="predicted"/>
<dbReference type="EMBL" id="JBBMFF010000276">
    <property type="protein sequence ID" value="MEQ2512381.1"/>
    <property type="molecule type" value="Genomic_DNA"/>
</dbReference>
<evidence type="ECO:0000313" key="1">
    <source>
        <dbReference type="EMBL" id="MEQ2512381.1"/>
    </source>
</evidence>